<comment type="caution">
    <text evidence="1">The sequence shown here is derived from an EMBL/GenBank/DDBJ whole genome shotgun (WGS) entry which is preliminary data.</text>
</comment>
<accession>A0ACC0W067</accession>
<evidence type="ECO:0000313" key="2">
    <source>
        <dbReference type="Proteomes" id="UP001163321"/>
    </source>
</evidence>
<keyword evidence="2" id="KW-1185">Reference proteome</keyword>
<name>A0ACC0W067_9STRA</name>
<gene>
    <name evidence="1" type="ORF">PsorP6_009258</name>
</gene>
<dbReference type="Proteomes" id="UP001163321">
    <property type="component" value="Chromosome 5"/>
</dbReference>
<proteinExistence type="predicted"/>
<sequence>MKVVQTLAIPLTALSVTCAYEFSSTMTTKSTPSDSTEKSTGLSTNQEMHIYGGSDANVHDYPYIASIRFQDQDKIFCGGTLIAPQYVLTAGHCVKNNKGAIMVHLSTKSSSASIDQADEVQVVQGFQHPLYDKKKHLYDVGLLKLETPATQKLATLCALDGSDNRVGTEATVLGWGMTEEGSHSDVLQEVTVAVISNAECNKQYANRITEGMMCAGNGGGKDSCNGDSGGPLVTRDDILIGFVSWGGKCGVNAGVYTRLTYVMDYINDILNGGDGSSFTNNSSSERPPSSTVQSADEDSAVQNALPTGDTPSDTPSMTPAPSLSPAAVDQAPASLSGCKARKSKTKTSEDVSRVPAKKTTKQVKQTEETEGTRAPTTASKKPGKQTKAKTEDTDHTRVKKSKEKSSAIEQNDAYDDDDDDK</sequence>
<organism evidence="1 2">
    <name type="scientific">Peronosclerospora sorghi</name>
    <dbReference type="NCBI Taxonomy" id="230839"/>
    <lineage>
        <taxon>Eukaryota</taxon>
        <taxon>Sar</taxon>
        <taxon>Stramenopiles</taxon>
        <taxon>Oomycota</taxon>
        <taxon>Peronosporomycetes</taxon>
        <taxon>Peronosporales</taxon>
        <taxon>Peronosporaceae</taxon>
        <taxon>Peronosclerospora</taxon>
    </lineage>
</organism>
<reference evidence="1 2" key="1">
    <citation type="journal article" date="2022" name="bioRxiv">
        <title>The genome of the oomycete Peronosclerospora sorghi, a cosmopolitan pathogen of maize and sorghum, is inflated with dispersed pseudogenes.</title>
        <authorList>
            <person name="Fletcher K."/>
            <person name="Martin F."/>
            <person name="Isakeit T."/>
            <person name="Cavanaugh K."/>
            <person name="Magill C."/>
            <person name="Michelmore R."/>
        </authorList>
    </citation>
    <scope>NUCLEOTIDE SEQUENCE [LARGE SCALE GENOMIC DNA]</scope>
    <source>
        <strain evidence="1">P6</strain>
    </source>
</reference>
<protein>
    <submittedName>
        <fullName evidence="1">Uncharacterized protein</fullName>
    </submittedName>
</protein>
<dbReference type="EMBL" id="CM047584">
    <property type="protein sequence ID" value="KAI9912129.1"/>
    <property type="molecule type" value="Genomic_DNA"/>
</dbReference>
<evidence type="ECO:0000313" key="1">
    <source>
        <dbReference type="EMBL" id="KAI9912129.1"/>
    </source>
</evidence>